<keyword evidence="5" id="KW-0067">ATP-binding</keyword>
<evidence type="ECO:0000256" key="13">
    <source>
        <dbReference type="ARBA" id="ARBA00067200"/>
    </source>
</evidence>
<dbReference type="SFLD" id="SFLDG00002">
    <property type="entry name" value="C1.7:_P-type_atpase_like"/>
    <property type="match status" value="1"/>
</dbReference>
<evidence type="ECO:0000256" key="7">
    <source>
        <dbReference type="ARBA" id="ARBA00022989"/>
    </source>
</evidence>
<dbReference type="InterPro" id="IPR023299">
    <property type="entry name" value="ATPase_P-typ_cyto_dom_N"/>
</dbReference>
<feature type="compositionally biased region" description="Basic and acidic residues" evidence="14">
    <location>
        <begin position="1"/>
        <end position="12"/>
    </location>
</feature>
<comment type="catalytic activity">
    <reaction evidence="12">
        <text>Na(+)(in) + ATP + H2O = Na(+)(out) + ADP + phosphate + H(+)</text>
        <dbReference type="Rhea" id="RHEA:14633"/>
        <dbReference type="ChEBI" id="CHEBI:15377"/>
        <dbReference type="ChEBI" id="CHEBI:15378"/>
        <dbReference type="ChEBI" id="CHEBI:29101"/>
        <dbReference type="ChEBI" id="CHEBI:30616"/>
        <dbReference type="ChEBI" id="CHEBI:43474"/>
        <dbReference type="ChEBI" id="CHEBI:456216"/>
        <dbReference type="EC" id="7.2.2.3"/>
    </reaction>
    <physiologicalReaction direction="left-to-right" evidence="12">
        <dbReference type="Rhea" id="RHEA:14634"/>
    </physiologicalReaction>
</comment>
<dbReference type="InterPro" id="IPR059000">
    <property type="entry name" value="ATPase_P-type_domA"/>
</dbReference>
<dbReference type="InterPro" id="IPR044492">
    <property type="entry name" value="P_typ_ATPase_HD_dom"/>
</dbReference>
<keyword evidence="7 15" id="KW-1133">Transmembrane helix</keyword>
<dbReference type="GO" id="GO:0030007">
    <property type="term" value="P:intracellular potassium ion homeostasis"/>
    <property type="evidence" value="ECO:0007669"/>
    <property type="project" value="TreeGrafter"/>
</dbReference>
<evidence type="ECO:0000256" key="3">
    <source>
        <dbReference type="ARBA" id="ARBA00022692"/>
    </source>
</evidence>
<dbReference type="EMBL" id="CDMZ01002588">
    <property type="protein sequence ID" value="CEM43005.1"/>
    <property type="molecule type" value="Genomic_DNA"/>
</dbReference>
<dbReference type="GO" id="GO:0016887">
    <property type="term" value="F:ATP hydrolysis activity"/>
    <property type="evidence" value="ECO:0007669"/>
    <property type="project" value="InterPro"/>
</dbReference>
<dbReference type="SUPFAM" id="SSF81653">
    <property type="entry name" value="Calcium ATPase, transduction domain A"/>
    <property type="match status" value="1"/>
</dbReference>
<feature type="transmembrane region" description="Helical" evidence="15">
    <location>
        <begin position="1194"/>
        <end position="1214"/>
    </location>
</feature>
<evidence type="ECO:0000256" key="5">
    <source>
        <dbReference type="ARBA" id="ARBA00022840"/>
    </source>
</evidence>
<dbReference type="InterPro" id="IPR006068">
    <property type="entry name" value="ATPase_P-typ_cation-transptr_C"/>
</dbReference>
<feature type="transmembrane region" description="Helical" evidence="15">
    <location>
        <begin position="193"/>
        <end position="219"/>
    </location>
</feature>
<dbReference type="InterPro" id="IPR023214">
    <property type="entry name" value="HAD_sf"/>
</dbReference>
<protein>
    <recommendedName>
        <fullName evidence="13">P-type sodium-transporting ATPase4</fullName>
        <ecNumber evidence="11">7.2.2.3</ecNumber>
    </recommendedName>
</protein>
<dbReference type="SMART" id="SM00831">
    <property type="entry name" value="Cation_ATPase_N"/>
    <property type="match status" value="1"/>
</dbReference>
<keyword evidence="10" id="KW-0739">Sodium transport</keyword>
<keyword evidence="2" id="KW-1003">Cell membrane</keyword>
<dbReference type="Pfam" id="PF00122">
    <property type="entry name" value="E1-E2_ATPase"/>
    <property type="match status" value="1"/>
</dbReference>
<evidence type="ECO:0000259" key="16">
    <source>
        <dbReference type="SMART" id="SM00831"/>
    </source>
</evidence>
<dbReference type="AlphaFoldDB" id="A0A0G4HGD6"/>
<dbReference type="PROSITE" id="PS00154">
    <property type="entry name" value="ATPASE_E1_E2"/>
    <property type="match status" value="1"/>
</dbReference>
<keyword evidence="4" id="KW-0547">Nucleotide-binding</keyword>
<dbReference type="InterPro" id="IPR050510">
    <property type="entry name" value="Cation_transp_ATPase_P-type"/>
</dbReference>
<dbReference type="SUPFAM" id="SSF56784">
    <property type="entry name" value="HAD-like"/>
    <property type="match status" value="1"/>
</dbReference>
<keyword evidence="6" id="KW-1278">Translocase</keyword>
<keyword evidence="3 15" id="KW-0812">Transmembrane</keyword>
<dbReference type="Pfam" id="PF00690">
    <property type="entry name" value="Cation_ATPase_N"/>
    <property type="match status" value="1"/>
</dbReference>
<dbReference type="InterPro" id="IPR018303">
    <property type="entry name" value="ATPase_P-typ_P_site"/>
</dbReference>
<evidence type="ECO:0000256" key="8">
    <source>
        <dbReference type="ARBA" id="ARBA00023053"/>
    </source>
</evidence>
<feature type="transmembrane region" description="Helical" evidence="15">
    <location>
        <begin position="384"/>
        <end position="404"/>
    </location>
</feature>
<dbReference type="GO" id="GO:0005886">
    <property type="term" value="C:plasma membrane"/>
    <property type="evidence" value="ECO:0007669"/>
    <property type="project" value="UniProtKB-SubCell"/>
</dbReference>
<dbReference type="PhylomeDB" id="A0A0G4HGD6"/>
<dbReference type="InterPro" id="IPR008250">
    <property type="entry name" value="ATPase_P-typ_transduc_dom_A_sf"/>
</dbReference>
<dbReference type="InterPro" id="IPR023298">
    <property type="entry name" value="ATPase_P-typ_TM_dom_sf"/>
</dbReference>
<evidence type="ECO:0000256" key="9">
    <source>
        <dbReference type="ARBA" id="ARBA00023136"/>
    </source>
</evidence>
<dbReference type="GO" id="GO:1902600">
    <property type="term" value="P:proton transmembrane transport"/>
    <property type="evidence" value="ECO:0007669"/>
    <property type="project" value="TreeGrafter"/>
</dbReference>
<feature type="transmembrane region" description="Helical" evidence="15">
    <location>
        <begin position="1026"/>
        <end position="1052"/>
    </location>
</feature>
<dbReference type="PANTHER" id="PTHR43294">
    <property type="entry name" value="SODIUM/POTASSIUM-TRANSPORTING ATPASE SUBUNIT ALPHA"/>
    <property type="match status" value="1"/>
</dbReference>
<organism evidence="17">
    <name type="scientific">Chromera velia CCMP2878</name>
    <dbReference type="NCBI Taxonomy" id="1169474"/>
    <lineage>
        <taxon>Eukaryota</taxon>
        <taxon>Sar</taxon>
        <taxon>Alveolata</taxon>
        <taxon>Colpodellida</taxon>
        <taxon>Chromeraceae</taxon>
        <taxon>Chromera</taxon>
    </lineage>
</organism>
<dbReference type="Gene3D" id="3.40.1110.10">
    <property type="entry name" value="Calcium-transporting ATPase, cytoplasmic domain N"/>
    <property type="match status" value="1"/>
</dbReference>
<dbReference type="GO" id="GO:0005391">
    <property type="term" value="F:P-type sodium:potassium-exchanging transporter activity"/>
    <property type="evidence" value="ECO:0007669"/>
    <property type="project" value="TreeGrafter"/>
</dbReference>
<evidence type="ECO:0000256" key="1">
    <source>
        <dbReference type="ARBA" id="ARBA00004651"/>
    </source>
</evidence>
<evidence type="ECO:0000256" key="2">
    <source>
        <dbReference type="ARBA" id="ARBA00022475"/>
    </source>
</evidence>
<dbReference type="InterPro" id="IPR004014">
    <property type="entry name" value="ATPase_P-typ_cation-transptr_N"/>
</dbReference>
<dbReference type="GO" id="GO:1990573">
    <property type="term" value="P:potassium ion import across plasma membrane"/>
    <property type="evidence" value="ECO:0007669"/>
    <property type="project" value="TreeGrafter"/>
</dbReference>
<dbReference type="Gene3D" id="2.70.150.10">
    <property type="entry name" value="Calcium-transporting ATPase, cytoplasmic transduction domain A"/>
    <property type="match status" value="1"/>
</dbReference>
<dbReference type="SUPFAM" id="SSF81665">
    <property type="entry name" value="Calcium ATPase, transmembrane domain M"/>
    <property type="match status" value="1"/>
</dbReference>
<feature type="transmembrane region" description="Helical" evidence="15">
    <location>
        <begin position="424"/>
        <end position="448"/>
    </location>
</feature>
<name>A0A0G4HGD6_9ALVE</name>
<dbReference type="GO" id="GO:0006883">
    <property type="term" value="P:intracellular sodium ion homeostasis"/>
    <property type="evidence" value="ECO:0007669"/>
    <property type="project" value="TreeGrafter"/>
</dbReference>
<evidence type="ECO:0000256" key="14">
    <source>
        <dbReference type="SAM" id="MobiDB-lite"/>
    </source>
</evidence>
<dbReference type="GO" id="GO:0036376">
    <property type="term" value="P:sodium ion export across plasma membrane"/>
    <property type="evidence" value="ECO:0007669"/>
    <property type="project" value="TreeGrafter"/>
</dbReference>
<dbReference type="Gene3D" id="1.20.1110.10">
    <property type="entry name" value="Calcium-transporting ATPase, transmembrane domain"/>
    <property type="match status" value="2"/>
</dbReference>
<dbReference type="SFLD" id="SFLDS00003">
    <property type="entry name" value="Haloacid_Dehalogenase"/>
    <property type="match status" value="1"/>
</dbReference>
<keyword evidence="10" id="KW-0406">Ion transport</keyword>
<evidence type="ECO:0000256" key="6">
    <source>
        <dbReference type="ARBA" id="ARBA00022967"/>
    </source>
</evidence>
<comment type="subcellular location">
    <subcellularLocation>
        <location evidence="1">Cell membrane</location>
        <topology evidence="1">Multi-pass membrane protein</topology>
    </subcellularLocation>
</comment>
<dbReference type="Pfam" id="PF00689">
    <property type="entry name" value="Cation_ATPase_C"/>
    <property type="match status" value="1"/>
</dbReference>
<feature type="domain" description="Cation-transporting P-type ATPase N-terminal" evidence="16">
    <location>
        <begin position="147"/>
        <end position="221"/>
    </location>
</feature>
<dbReference type="GO" id="GO:0005524">
    <property type="term" value="F:ATP binding"/>
    <property type="evidence" value="ECO:0007669"/>
    <property type="project" value="UniProtKB-KW"/>
</dbReference>
<proteinExistence type="predicted"/>
<dbReference type="InterPro" id="IPR001757">
    <property type="entry name" value="P_typ_ATPase"/>
</dbReference>
<gene>
    <name evidence="17" type="ORF">Cvel_6710</name>
</gene>
<sequence>MDKDDHTHEHISHQLAGTRQTSLHREESSETGHGGNGKGDPETAAEFLAMPNRGFGAHVRSSVADQEKERSRLLLSVVSNPADKVAQHAGLGQVSHPDLEERAIMERLQHPGLSERIEQARRSDQRSYMKSLKEAEEEYAERQGKNKWATTSMKKLAADFGTNLETGLDAAQVEAKLQEHGPNVLEKEKREPIWWIFLQQFFSFVVILLLAAAAAAFAMHEYVEGTAILIIVFLNAIIATVMEKGAGDALAKLAAMSAPSCKVLRDGEVGKVDAKMCVPGDVILLQGGDAVPADCRVFDVSDVLANEALLTGESEEVRKRLETDDPDAPFAKNMCFASTQITQGFAKALVVCTGMNTQVGIIASHLKKESGSRLTPMQHALNKLGGLIGIIAICVLGGIVGIAIATDYSDPAHPERETWKSILFVAVGFAVSAIPEGLPMVVTICLSLGCRDMVSKKALIRKLPAVETLGSCSVICSDKTGTLTEGRMTAVKLVTFAASDVGDKSGQSFSFYPTKAFHPNGGVFKTEDLDPEKQERMAAAWNDNRWFEFEDVARDYGNPGASKQYTEAKTVRSCLYAAFLNSHGTRLVCREGKFDTEGNMSEGALVVAAAKARIGIETTGVPDASKDLDRYAREAKVEVPFSSARKMMASVHRLETPGQFETIKSGDSNAEAFTHIAVVKGAPDFVLRYTSHIPEASGGSHLKICKTGGDLTPARLTEVNSFNSDMAEGALRVLAVTVRFLTEAHVKALENMEESGDRLDFLLSGDLKSKERVLTNKPLCLLGLIGSLDPPRVGVKEAVKTCRDAGVRVVMITGDQRNTAAAIAKDIGIIKAEELALKSIVCSELHEESGEMISEGELDKITDMVNVFSRAQPEDKIAIVNSLKRQGHVVAMTGDGVNDAPALKAANIGVAMGITGTDVAKGASEMVLLDDNFCTIVRAVEEGRKIYTNIQKFVSFLLGTNVGEIVYLTIAVASGLPLPLAALQILFLNLMSDGCPAVALSKEPADPEIMDVPPRPKNQQLMTSDWWIYGILPHVFFQAIAVLGALVIGMYLTTGHIRNADINRSCIRENDSDQTSKPYLCECYSWDWKTSEWQTHINYVNENGVLVRKDNVGISPTEVPPPGRPAFSPRDLGLDFDDWTRTVPKTQEGELCSKTGSLKGRTIAFVCAVCCEILRAYTVRSWTWAWEVFNRNMWLHAAAAFSGSLTILITLIPGLNSVFSATALEWWMYFFAIAWAFFNLVMDEIVPKPIYRRVLRMRRERDEMKKAKLLSVTPADV</sequence>
<dbReference type="NCBIfam" id="TIGR01494">
    <property type="entry name" value="ATPase_P-type"/>
    <property type="match status" value="2"/>
</dbReference>
<dbReference type="InterPro" id="IPR036412">
    <property type="entry name" value="HAD-like_sf"/>
</dbReference>
<keyword evidence="9 15" id="KW-0472">Membrane</keyword>
<dbReference type="SFLD" id="SFLDF00027">
    <property type="entry name" value="p-type_atpase"/>
    <property type="match status" value="1"/>
</dbReference>
<accession>A0A0G4HGD6</accession>
<evidence type="ECO:0000256" key="4">
    <source>
        <dbReference type="ARBA" id="ARBA00022741"/>
    </source>
</evidence>
<dbReference type="EC" id="7.2.2.3" evidence="11"/>
<keyword evidence="8" id="KW-0915">Sodium</keyword>
<dbReference type="FunFam" id="3.40.50.1000:FF:000028">
    <property type="entry name" value="Calcium-transporting P-type ATPase, putative"/>
    <property type="match status" value="1"/>
</dbReference>
<evidence type="ECO:0000256" key="12">
    <source>
        <dbReference type="ARBA" id="ARBA00049499"/>
    </source>
</evidence>
<dbReference type="Pfam" id="PF13246">
    <property type="entry name" value="Cation_ATPase"/>
    <property type="match status" value="1"/>
</dbReference>
<feature type="transmembrane region" description="Helical" evidence="15">
    <location>
        <begin position="1226"/>
        <end position="1246"/>
    </location>
</feature>
<dbReference type="PANTHER" id="PTHR43294:SF21">
    <property type="entry name" value="CATION TRANSPORTING ATPASE"/>
    <property type="match status" value="1"/>
</dbReference>
<feature type="transmembrane region" description="Helical" evidence="15">
    <location>
        <begin position="225"/>
        <end position="242"/>
    </location>
</feature>
<dbReference type="SUPFAM" id="SSF81660">
    <property type="entry name" value="Metal cation-transporting ATPase, ATP-binding domain N"/>
    <property type="match status" value="1"/>
</dbReference>
<feature type="region of interest" description="Disordered" evidence="14">
    <location>
        <begin position="1"/>
        <end position="45"/>
    </location>
</feature>
<evidence type="ECO:0000313" key="17">
    <source>
        <dbReference type="EMBL" id="CEM43005.1"/>
    </source>
</evidence>
<reference evidence="17" key="1">
    <citation type="submission" date="2014-11" db="EMBL/GenBank/DDBJ databases">
        <authorList>
            <person name="Otto D Thomas"/>
            <person name="Naeem Raeece"/>
        </authorList>
    </citation>
    <scope>NUCLEOTIDE SEQUENCE</scope>
</reference>
<evidence type="ECO:0000256" key="15">
    <source>
        <dbReference type="SAM" id="Phobius"/>
    </source>
</evidence>
<dbReference type="Gene3D" id="3.40.50.1000">
    <property type="entry name" value="HAD superfamily/HAD-like"/>
    <property type="match status" value="1"/>
</dbReference>
<evidence type="ECO:0000256" key="11">
    <source>
        <dbReference type="ARBA" id="ARBA00035029"/>
    </source>
</evidence>
<evidence type="ECO:0000256" key="10">
    <source>
        <dbReference type="ARBA" id="ARBA00023201"/>
    </source>
</evidence>
<dbReference type="VEuPathDB" id="CryptoDB:Cvel_6710"/>
<dbReference type="PRINTS" id="PR00119">
    <property type="entry name" value="CATATPASE"/>
</dbReference>
<keyword evidence="10" id="KW-0813">Transport</keyword>
<dbReference type="FunFam" id="3.40.50.1000:FF:000001">
    <property type="entry name" value="Phospholipid-transporting ATPase IC"/>
    <property type="match status" value="1"/>
</dbReference>